<dbReference type="SUPFAM" id="SSF101936">
    <property type="entry name" value="DNA-binding pseudobarrel domain"/>
    <property type="match status" value="3"/>
</dbReference>
<dbReference type="SMART" id="SM01019">
    <property type="entry name" value="B3"/>
    <property type="match status" value="2"/>
</dbReference>
<feature type="transmembrane region" description="Helical" evidence="13">
    <location>
        <begin position="462"/>
        <end position="484"/>
    </location>
</feature>
<keyword evidence="7 13" id="KW-1133">Transmembrane helix</keyword>
<reference evidence="15" key="1">
    <citation type="submission" date="2021-03" db="EMBL/GenBank/DDBJ databases">
        <authorList>
            <person name="Li Z."/>
            <person name="Yang C."/>
        </authorList>
    </citation>
    <scope>NUCLEOTIDE SEQUENCE</scope>
    <source>
        <strain evidence="15">Dzin_1.0</strain>
        <tissue evidence="15">Leaf</tissue>
    </source>
</reference>
<evidence type="ECO:0000259" key="14">
    <source>
        <dbReference type="PROSITE" id="PS50863"/>
    </source>
</evidence>
<evidence type="ECO:0000313" key="15">
    <source>
        <dbReference type="EMBL" id="KAJ0980319.1"/>
    </source>
</evidence>
<dbReference type="GO" id="GO:0003677">
    <property type="term" value="F:DNA binding"/>
    <property type="evidence" value="ECO:0007669"/>
    <property type="project" value="UniProtKB-KW"/>
</dbReference>
<evidence type="ECO:0000256" key="4">
    <source>
        <dbReference type="ARBA" id="ARBA00022692"/>
    </source>
</evidence>
<evidence type="ECO:0000256" key="13">
    <source>
        <dbReference type="SAM" id="Phobius"/>
    </source>
</evidence>
<dbReference type="Pfam" id="PF08041">
    <property type="entry name" value="PetM"/>
    <property type="match status" value="1"/>
</dbReference>
<evidence type="ECO:0000256" key="7">
    <source>
        <dbReference type="ARBA" id="ARBA00022989"/>
    </source>
</evidence>
<dbReference type="CDD" id="cd10017">
    <property type="entry name" value="B3_DNA"/>
    <property type="match status" value="2"/>
</dbReference>
<evidence type="ECO:0000256" key="3">
    <source>
        <dbReference type="ARBA" id="ARBA00022448"/>
    </source>
</evidence>
<evidence type="ECO:0000256" key="8">
    <source>
        <dbReference type="ARBA" id="ARBA00023015"/>
    </source>
</evidence>
<evidence type="ECO:0000256" key="11">
    <source>
        <dbReference type="ARBA" id="ARBA00023163"/>
    </source>
</evidence>
<dbReference type="Proteomes" id="UP001085076">
    <property type="component" value="Miscellaneous, Linkage group lg02"/>
</dbReference>
<dbReference type="InterPro" id="IPR003340">
    <property type="entry name" value="B3_DNA-bd"/>
</dbReference>
<dbReference type="InterPro" id="IPR039218">
    <property type="entry name" value="REM_fam"/>
</dbReference>
<evidence type="ECO:0000256" key="9">
    <source>
        <dbReference type="ARBA" id="ARBA00023125"/>
    </source>
</evidence>
<evidence type="ECO:0000256" key="10">
    <source>
        <dbReference type="ARBA" id="ARBA00023136"/>
    </source>
</evidence>
<dbReference type="GO" id="GO:0016020">
    <property type="term" value="C:membrane"/>
    <property type="evidence" value="ECO:0007669"/>
    <property type="project" value="UniProtKB-SubCell"/>
</dbReference>
<dbReference type="HAMAP" id="MF_00396">
    <property type="entry name" value="Cytb6_f_PetM"/>
    <property type="match status" value="1"/>
</dbReference>
<accession>A0A9D5CWD8</accession>
<proteinExistence type="inferred from homology"/>
<dbReference type="PROSITE" id="PS50863">
    <property type="entry name" value="B3"/>
    <property type="match status" value="2"/>
</dbReference>
<keyword evidence="4 13" id="KW-0812">Transmembrane</keyword>
<dbReference type="Pfam" id="PF02362">
    <property type="entry name" value="B3"/>
    <property type="match status" value="2"/>
</dbReference>
<evidence type="ECO:0000256" key="2">
    <source>
        <dbReference type="ARBA" id="ARBA00004167"/>
    </source>
</evidence>
<dbReference type="SUPFAM" id="SSF103441">
    <property type="entry name" value="PetM subunit of the cytochrome b6f complex"/>
    <property type="match status" value="1"/>
</dbReference>
<dbReference type="GO" id="GO:0009512">
    <property type="term" value="C:cytochrome b6f complex"/>
    <property type="evidence" value="ECO:0007669"/>
    <property type="project" value="InterPro"/>
</dbReference>
<gene>
    <name evidence="15" type="ORF">J5N97_008574</name>
</gene>
<evidence type="ECO:0000256" key="1">
    <source>
        <dbReference type="ARBA" id="ARBA00004123"/>
    </source>
</evidence>
<dbReference type="AlphaFoldDB" id="A0A9D5CWD8"/>
<dbReference type="PANTHER" id="PTHR31674:SF62">
    <property type="entry name" value="B3 DOMAIN-CONTAINING PROTEIN REM14-RELATED"/>
    <property type="match status" value="1"/>
</dbReference>
<keyword evidence="11" id="KW-0804">Transcription</keyword>
<keyword evidence="8" id="KW-0805">Transcription regulation</keyword>
<keyword evidence="9" id="KW-0238">DNA-binding</keyword>
<organism evidence="15 16">
    <name type="scientific">Dioscorea zingiberensis</name>
    <dbReference type="NCBI Taxonomy" id="325984"/>
    <lineage>
        <taxon>Eukaryota</taxon>
        <taxon>Viridiplantae</taxon>
        <taxon>Streptophyta</taxon>
        <taxon>Embryophyta</taxon>
        <taxon>Tracheophyta</taxon>
        <taxon>Spermatophyta</taxon>
        <taxon>Magnoliopsida</taxon>
        <taxon>Liliopsida</taxon>
        <taxon>Dioscoreales</taxon>
        <taxon>Dioscoreaceae</taxon>
        <taxon>Dioscorea</taxon>
    </lineage>
</organism>
<feature type="domain" description="TF-B3" evidence="14">
    <location>
        <begin position="10"/>
        <end position="102"/>
    </location>
</feature>
<dbReference type="PANTHER" id="PTHR31674">
    <property type="entry name" value="B3 DOMAIN-CONTAINING PROTEIN REM-LIKE 3-RELATED"/>
    <property type="match status" value="1"/>
</dbReference>
<comment type="subcellular location">
    <subcellularLocation>
        <location evidence="2">Membrane</location>
        <topology evidence="2">Single-pass membrane protein</topology>
    </subcellularLocation>
    <subcellularLocation>
        <location evidence="1">Nucleus</location>
    </subcellularLocation>
</comment>
<feature type="domain" description="TF-B3" evidence="14">
    <location>
        <begin position="163"/>
        <end position="258"/>
    </location>
</feature>
<evidence type="ECO:0000256" key="5">
    <source>
        <dbReference type="ARBA" id="ARBA00022737"/>
    </source>
</evidence>
<keyword evidence="10 13" id="KW-0472">Membrane</keyword>
<keyword evidence="3" id="KW-0813">Transport</keyword>
<dbReference type="InterPro" id="IPR012595">
    <property type="entry name" value="PetM_cyt_b6/f_cplx_su7"/>
</dbReference>
<dbReference type="Gene3D" id="2.40.330.10">
    <property type="entry name" value="DNA-binding pseudobarrel domain"/>
    <property type="match status" value="3"/>
</dbReference>
<name>A0A9D5CWD8_9LILI</name>
<keyword evidence="12" id="KW-0539">Nucleus</keyword>
<dbReference type="OrthoDB" id="1666376at2759"/>
<dbReference type="GO" id="GO:0005634">
    <property type="term" value="C:nucleus"/>
    <property type="evidence" value="ECO:0007669"/>
    <property type="project" value="UniProtKB-SubCell"/>
</dbReference>
<keyword evidence="6" id="KW-0249">Electron transport</keyword>
<dbReference type="InterPro" id="IPR015300">
    <property type="entry name" value="DNA-bd_pseudobarrel_sf"/>
</dbReference>
<keyword evidence="5" id="KW-0677">Repeat</keyword>
<comment type="caution">
    <text evidence="15">The sequence shown here is derived from an EMBL/GenBank/DDBJ whole genome shotgun (WGS) entry which is preliminary data.</text>
</comment>
<protein>
    <recommendedName>
        <fullName evidence="14">TF-B3 domain-containing protein</fullName>
    </recommendedName>
</protein>
<sequence>MAKPAKRKSTVSFFKVMVGEFKSSMRIPPCFVKHLKGSMKSVLRSNNGGGVWRVRMEKLGGSLFFKGGWESFVEAHSVTAGDFLVFVYDADLGFDVTVYGKNCCEKELPAPMKTEDVVGCSTPPLREQNTEKRSEYGWAHARSSRKLVKEGTFEAASAFKTVHPHFFGVCRRTRLNHMTVPQPLVRECGLNEKKSVILRDSLGGSWSVKVKPRKDGRLDFTNGWADFRREKQLVFGDVCLFEFVQEGKVVNVHIFRVKEEIAETKSVPYHAGKPIESQKRHLTENGGQRAFKAAASFKSRHSHFLVSWKPAYKYKVRIPMVHVKRHELQKKERLIIHDPCGKSWPVFLHIRPKGDVDLSSGWHNISTGNNLQEEMAATLPTTLVSCSNLNSSMKSKSRVSYIEGLNSFGGLKAHNHIATLGLPGCTNQSFNKIVSSLKKTKSQGKKTGGGALTSTCNAAAEIFKIAGIMNALVLIGVAVGFVLLRIEAWVEETE</sequence>
<dbReference type="EMBL" id="JAGGNH010000002">
    <property type="protein sequence ID" value="KAJ0980319.1"/>
    <property type="molecule type" value="Genomic_DNA"/>
</dbReference>
<keyword evidence="16" id="KW-1185">Reference proteome</keyword>
<evidence type="ECO:0000256" key="6">
    <source>
        <dbReference type="ARBA" id="ARBA00022982"/>
    </source>
</evidence>
<reference evidence="15" key="2">
    <citation type="journal article" date="2022" name="Hortic Res">
        <title>The genome of Dioscorea zingiberensis sheds light on the biosynthesis, origin and evolution of the medicinally important diosgenin saponins.</title>
        <authorList>
            <person name="Li Y."/>
            <person name="Tan C."/>
            <person name="Li Z."/>
            <person name="Guo J."/>
            <person name="Li S."/>
            <person name="Chen X."/>
            <person name="Wang C."/>
            <person name="Dai X."/>
            <person name="Yang H."/>
            <person name="Song W."/>
            <person name="Hou L."/>
            <person name="Xu J."/>
            <person name="Tong Z."/>
            <person name="Xu A."/>
            <person name="Yuan X."/>
            <person name="Wang W."/>
            <person name="Yang Q."/>
            <person name="Chen L."/>
            <person name="Sun Z."/>
            <person name="Wang K."/>
            <person name="Pan B."/>
            <person name="Chen J."/>
            <person name="Bao Y."/>
            <person name="Liu F."/>
            <person name="Qi X."/>
            <person name="Gang D.R."/>
            <person name="Wen J."/>
            <person name="Li J."/>
        </authorList>
    </citation>
    <scope>NUCLEOTIDE SEQUENCE</scope>
    <source>
        <strain evidence="15">Dzin_1.0</strain>
    </source>
</reference>
<evidence type="ECO:0000313" key="16">
    <source>
        <dbReference type="Proteomes" id="UP001085076"/>
    </source>
</evidence>
<evidence type="ECO:0000256" key="12">
    <source>
        <dbReference type="ARBA" id="ARBA00023242"/>
    </source>
</evidence>